<dbReference type="Proteomes" id="UP000189299">
    <property type="component" value="Unassembled WGS sequence"/>
</dbReference>
<evidence type="ECO:0000313" key="4">
    <source>
        <dbReference type="EMBL" id="NMP58148.1"/>
    </source>
</evidence>
<accession>A0A1V2UI22</accession>
<dbReference type="EMBL" id="JABCAG010000015">
    <property type="protein sequence ID" value="NMP58148.1"/>
    <property type="molecule type" value="Genomic_DNA"/>
</dbReference>
<dbReference type="PANTHER" id="PTHR33392:SF6">
    <property type="entry name" value="POLYISOPRENYL-TEICHOIC ACID--PEPTIDOGLYCAN TEICHOIC ACID TRANSFERASE TAGU"/>
    <property type="match status" value="1"/>
</dbReference>
<name>A0A1V2UI22_ENTMU</name>
<dbReference type="NCBIfam" id="TIGR00350">
    <property type="entry name" value="lytR_cpsA_psr"/>
    <property type="match status" value="1"/>
</dbReference>
<dbReference type="OrthoDB" id="27330at2"/>
<feature type="transmembrane region" description="Helical" evidence="2">
    <location>
        <begin position="158"/>
        <end position="178"/>
    </location>
</feature>
<feature type="transmembrane region" description="Helical" evidence="2">
    <location>
        <begin position="58"/>
        <end position="80"/>
    </location>
</feature>
<dbReference type="EMBL" id="MSTR01000008">
    <property type="protein sequence ID" value="ONN42997.1"/>
    <property type="molecule type" value="Genomic_DNA"/>
</dbReference>
<dbReference type="InterPro" id="IPR000326">
    <property type="entry name" value="PAP2/HPO"/>
</dbReference>
<keyword evidence="2" id="KW-0472">Membrane</keyword>
<dbReference type="InterPro" id="IPR036938">
    <property type="entry name" value="PAP2/HPO_sf"/>
</dbReference>
<protein>
    <submittedName>
        <fullName evidence="4">Phosphatase PAP2/LCP family protein</fullName>
    </submittedName>
</protein>
<keyword evidence="2" id="KW-1133">Transmembrane helix</keyword>
<dbReference type="SUPFAM" id="SSF48317">
    <property type="entry name" value="Acid phosphatase/Vanadium-dependent haloperoxidase"/>
    <property type="match status" value="1"/>
</dbReference>
<feature type="transmembrane region" description="Helical" evidence="2">
    <location>
        <begin position="184"/>
        <end position="206"/>
    </location>
</feature>
<dbReference type="PANTHER" id="PTHR33392">
    <property type="entry name" value="POLYISOPRENYL-TEICHOIC ACID--PEPTIDOGLYCAN TEICHOIC ACID TRANSFERASE TAGU"/>
    <property type="match status" value="1"/>
</dbReference>
<dbReference type="InterPro" id="IPR050922">
    <property type="entry name" value="LytR/CpsA/Psr_CW_biosynth"/>
</dbReference>
<gene>
    <name evidence="5" type="ORF">BTN92_09570</name>
    <name evidence="4" type="ORF">HI921_06660</name>
</gene>
<dbReference type="Proteomes" id="UP000557857">
    <property type="component" value="Unassembled WGS sequence"/>
</dbReference>
<sequence length="533" mass="61133">MKQMPKGTLVVAFVSLVLLTTLTTLVMTENTLFNQLDLAIYQQERLIEFPVLTTFFSYFAKLATIIPTLFFTGLLAIFSWRKQYHKLAIWQVLMVLTVSLIGYVMKQAIQRTRPDVEQLIPRSSYSFPSGHSILSMTLFLVFLITMYIIYREKRVNKLVWVGALYPLLIASSRIYLRVHYPSDILAGFLLSFSVVFLCYSLFFSFITEKTVRKKHQQKRIFTRKQKVLLSIMAFLFLLVGSAVAYGVRFYYDARQTVTSMQQPLQRETVQREKDTPVSILVLGIANNSIRKTDYRANTIMLVTLNNQKKTTTITSIPRDSFVEIANMDGLVDKINHAHSYGGIDMMVDTVEQYLDIPIHHYVSLNMDGLEALIDAVGGITVNNAFEFTAEDIHYPEGTLELNGWEGLQYARMRAEDPEDDYGRQKRQREVVNILVNEFLSVKSLFNYRQLLEVVGENGTTDMSLDEMLGMMNEYHSALSNITNHQLKGEQYIGDGILGEAGIYYEKIPDEERMRVMQLVQEQLETTGKNAAQQ</sequence>
<evidence type="ECO:0000259" key="3">
    <source>
        <dbReference type="SMART" id="SM00014"/>
    </source>
</evidence>
<dbReference type="Gene3D" id="1.20.144.10">
    <property type="entry name" value="Phosphatidic acid phosphatase type 2/haloperoxidase"/>
    <property type="match status" value="1"/>
</dbReference>
<organism evidence="5 6">
    <name type="scientific">Enterococcus mundtii</name>
    <dbReference type="NCBI Taxonomy" id="53346"/>
    <lineage>
        <taxon>Bacteria</taxon>
        <taxon>Bacillati</taxon>
        <taxon>Bacillota</taxon>
        <taxon>Bacilli</taxon>
        <taxon>Lactobacillales</taxon>
        <taxon>Enterococcaceae</taxon>
        <taxon>Enterococcus</taxon>
    </lineage>
</organism>
<dbReference type="InterPro" id="IPR004474">
    <property type="entry name" value="LytR_CpsA_psr"/>
</dbReference>
<dbReference type="RefSeq" id="WP_077151656.1">
    <property type="nucleotide sequence ID" value="NZ_BQWJ01000003.1"/>
</dbReference>
<dbReference type="STRING" id="53346.A5802_000580"/>
<reference evidence="5 6" key="1">
    <citation type="submission" date="2016-12" db="EMBL/GenBank/DDBJ databases">
        <authorList>
            <person name="Song W.-J."/>
            <person name="Kurnit D.M."/>
        </authorList>
    </citation>
    <scope>NUCLEOTIDE SEQUENCE [LARGE SCALE GENOMIC DNA]</scope>
    <source>
        <strain evidence="5 6">CGB1038-1_S1</strain>
    </source>
</reference>
<proteinExistence type="inferred from homology"/>
<feature type="domain" description="Phosphatidic acid phosphatase type 2/haloperoxidase" evidence="3">
    <location>
        <begin position="87"/>
        <end position="199"/>
    </location>
</feature>
<comment type="similarity">
    <text evidence="1">Belongs to the LytR/CpsA/Psr (LCP) family.</text>
</comment>
<dbReference type="Pfam" id="PF01569">
    <property type="entry name" value="PAP2"/>
    <property type="match status" value="1"/>
</dbReference>
<dbReference type="AlphaFoldDB" id="A0A1V2UI22"/>
<dbReference type="Gene3D" id="3.40.630.190">
    <property type="entry name" value="LCP protein"/>
    <property type="match status" value="1"/>
</dbReference>
<evidence type="ECO:0000256" key="2">
    <source>
        <dbReference type="SAM" id="Phobius"/>
    </source>
</evidence>
<dbReference type="SMART" id="SM00014">
    <property type="entry name" value="acidPPc"/>
    <property type="match status" value="1"/>
</dbReference>
<comment type="caution">
    <text evidence="5">The sequence shown here is derived from an EMBL/GenBank/DDBJ whole genome shotgun (WGS) entry which is preliminary data.</text>
</comment>
<evidence type="ECO:0000313" key="7">
    <source>
        <dbReference type="Proteomes" id="UP000557857"/>
    </source>
</evidence>
<evidence type="ECO:0000256" key="1">
    <source>
        <dbReference type="ARBA" id="ARBA00006068"/>
    </source>
</evidence>
<feature type="transmembrane region" description="Helical" evidence="2">
    <location>
        <begin position="87"/>
        <end position="105"/>
    </location>
</feature>
<keyword evidence="2" id="KW-0812">Transmembrane</keyword>
<reference evidence="4 7" key="2">
    <citation type="submission" date="2020-04" db="EMBL/GenBank/DDBJ databases">
        <authorList>
            <person name="Abaymova A."/>
            <person name="Teymurazov M."/>
            <person name="Tazyna O."/>
            <person name="Chatushin Y."/>
            <person name="Svetoch E."/>
            <person name="Pereligyn V."/>
            <person name="Pohylenko V."/>
            <person name="Platonov M."/>
            <person name="Kartsev N."/>
            <person name="Skryabin Y."/>
            <person name="Sizova A."/>
            <person name="Solomentsev V."/>
            <person name="Kislichkina A."/>
            <person name="Bogun A."/>
        </authorList>
    </citation>
    <scope>NUCLEOTIDE SEQUENCE [LARGE SCALE GENOMIC DNA]</scope>
    <source>
        <strain evidence="4">SCPM-O-B-8398</strain>
        <strain evidence="7">SCPM-O-B-8398 (E28)</strain>
    </source>
</reference>
<dbReference type="Pfam" id="PF03816">
    <property type="entry name" value="LytR_cpsA_psr"/>
    <property type="match status" value="1"/>
</dbReference>
<evidence type="ECO:0000313" key="6">
    <source>
        <dbReference type="Proteomes" id="UP000189299"/>
    </source>
</evidence>
<feature type="transmembrane region" description="Helical" evidence="2">
    <location>
        <begin position="125"/>
        <end position="149"/>
    </location>
</feature>
<feature type="transmembrane region" description="Helical" evidence="2">
    <location>
        <begin position="227"/>
        <end position="251"/>
    </location>
</feature>
<dbReference type="CDD" id="cd03392">
    <property type="entry name" value="PAP2_like_2"/>
    <property type="match status" value="1"/>
</dbReference>
<evidence type="ECO:0000313" key="5">
    <source>
        <dbReference type="EMBL" id="ONN42997.1"/>
    </source>
</evidence>